<dbReference type="GO" id="GO:0070818">
    <property type="term" value="F:protoporphyrinogen oxidase activity"/>
    <property type="evidence" value="ECO:0007669"/>
    <property type="project" value="UniProtKB-UniRule"/>
</dbReference>
<feature type="transmembrane region" description="Helical" evidence="14">
    <location>
        <begin position="6"/>
        <end position="30"/>
    </location>
</feature>
<dbReference type="eggNOG" id="COG1981">
    <property type="taxonomic scope" value="Bacteria"/>
</dbReference>
<keyword evidence="12 14" id="KW-0472">Membrane</keyword>
<feature type="transmembrane region" description="Helical" evidence="14">
    <location>
        <begin position="51"/>
        <end position="71"/>
    </location>
</feature>
<keyword evidence="9 14" id="KW-1133">Transmembrane helix</keyword>
<dbReference type="GO" id="GO:0046872">
    <property type="term" value="F:metal ion binding"/>
    <property type="evidence" value="ECO:0007669"/>
    <property type="project" value="UniProtKB-UniRule"/>
</dbReference>
<dbReference type="PANTHER" id="PTHR40255:SF1">
    <property type="entry name" value="PROTOPORPHYRINOGEN IX OXIDASE"/>
    <property type="match status" value="1"/>
</dbReference>
<dbReference type="PIRSF" id="PIRSF004638">
    <property type="entry name" value="UCP004638"/>
    <property type="match status" value="1"/>
</dbReference>
<comment type="subcellular location">
    <subcellularLocation>
        <location evidence="1 14">Cell membrane</location>
        <topology evidence="1 14">Multi-pass membrane protein</topology>
    </subcellularLocation>
</comment>
<comment type="subunit">
    <text evidence="14">Homodimer.</text>
</comment>
<reference evidence="17" key="1">
    <citation type="journal article" date="2011" name="J. Bacteriol.">
        <title>Genome sequences of eight morphologically diverse alphaproteobacteria.</title>
        <authorList>
            <consortium name="US DOE Joint Genome Institute"/>
            <person name="Brown P.J."/>
            <person name="Kysela D.T."/>
            <person name="Buechlein A."/>
            <person name="Hemmerich C."/>
            <person name="Brun Y.V."/>
        </authorList>
    </citation>
    <scope>NUCLEOTIDE SEQUENCE [LARGE SCALE GENOMIC DNA]</scope>
    <source>
        <strain evidence="17">ATCC 49814 / DSM 5838 / IFAM 1418</strain>
    </source>
</reference>
<evidence type="ECO:0000313" key="16">
    <source>
        <dbReference type="EMBL" id="ACT60818.1"/>
    </source>
</evidence>
<evidence type="ECO:0000256" key="8">
    <source>
        <dbReference type="ARBA" id="ARBA00022723"/>
    </source>
</evidence>
<gene>
    <name evidence="16" type="ordered locus">Hbal_3151</name>
</gene>
<sequence length="145" mass="16634">MGYEWFRAGHIICVVAWMAGMLMLPRLLVYRMEGRDNEGLVQTMDSAIIRLRKIILTPMLILTWVFGFSLAHLNWDFFSSQPWFWVKIVAVILLSGSHGYFIGLHKKEMAGTLSMSSKKLRLLNEVPFMLAIIAIIMVVVEPFSN</sequence>
<evidence type="ECO:0000256" key="15">
    <source>
        <dbReference type="PIRNR" id="PIRNR004638"/>
    </source>
</evidence>
<dbReference type="STRING" id="582402.Hbal_3151"/>
<dbReference type="OrthoDB" id="9800824at2"/>
<evidence type="ECO:0000256" key="7">
    <source>
        <dbReference type="ARBA" id="ARBA00022692"/>
    </source>
</evidence>
<dbReference type="Pfam" id="PF03653">
    <property type="entry name" value="UPF0093"/>
    <property type="match status" value="1"/>
</dbReference>
<keyword evidence="6 14" id="KW-0349">Heme</keyword>
<comment type="pathway">
    <text evidence="2 14 15">Porphyrin-containing compound metabolism; protoporphyrin-IX biosynthesis; protoporphyrin-IX from protoporphyrinogen-IX: step 1/1.</text>
</comment>
<comment type="similarity">
    <text evidence="3 14 15">Belongs to the HemJ family.</text>
</comment>
<evidence type="ECO:0000256" key="3">
    <source>
        <dbReference type="ARBA" id="ARBA00006501"/>
    </source>
</evidence>
<feature type="binding site" description="axial binding residue" evidence="14">
    <location>
        <position position="10"/>
    </location>
    <ligand>
        <name>heme</name>
        <dbReference type="ChEBI" id="CHEBI:30413"/>
    </ligand>
    <ligandPart>
        <name>Fe</name>
        <dbReference type="ChEBI" id="CHEBI:18248"/>
    </ligandPart>
</feature>
<evidence type="ECO:0000256" key="6">
    <source>
        <dbReference type="ARBA" id="ARBA00022617"/>
    </source>
</evidence>
<dbReference type="EMBL" id="CP001678">
    <property type="protein sequence ID" value="ACT60818.1"/>
    <property type="molecule type" value="Genomic_DNA"/>
</dbReference>
<comment type="cofactor">
    <cofactor evidence="14 15">
        <name>heme b</name>
        <dbReference type="ChEBI" id="CHEBI:60344"/>
    </cofactor>
    <text evidence="14 15">Binds 1 heme b (iron(II)-protoporphyrin IX) group per subunit.</text>
</comment>
<evidence type="ECO:0000313" key="17">
    <source>
        <dbReference type="Proteomes" id="UP000002745"/>
    </source>
</evidence>
<evidence type="ECO:0000256" key="4">
    <source>
        <dbReference type="ARBA" id="ARBA00017504"/>
    </source>
</evidence>
<keyword evidence="10 14" id="KW-0560">Oxidoreductase</keyword>
<evidence type="ECO:0000256" key="2">
    <source>
        <dbReference type="ARBA" id="ARBA00005073"/>
    </source>
</evidence>
<dbReference type="InterPro" id="IPR005265">
    <property type="entry name" value="HemJ-like"/>
</dbReference>
<dbReference type="KEGG" id="hba:Hbal_3151"/>
<keyword evidence="7 14" id="KW-0812">Transmembrane</keyword>
<evidence type="ECO:0000256" key="11">
    <source>
        <dbReference type="ARBA" id="ARBA00023004"/>
    </source>
</evidence>
<name>C6XIL1_HIRBI</name>
<accession>C6XIL1</accession>
<keyword evidence="5 14" id="KW-1003">Cell membrane</keyword>
<comment type="catalytic activity">
    <reaction evidence="13 14 15">
        <text>protoporphyrinogen IX + 3 A = protoporphyrin IX + 3 AH2</text>
        <dbReference type="Rhea" id="RHEA:62000"/>
        <dbReference type="ChEBI" id="CHEBI:13193"/>
        <dbReference type="ChEBI" id="CHEBI:17499"/>
        <dbReference type="ChEBI" id="CHEBI:57306"/>
        <dbReference type="ChEBI" id="CHEBI:57307"/>
    </reaction>
</comment>
<dbReference type="GO" id="GO:0006782">
    <property type="term" value="P:protoporphyrinogen IX biosynthetic process"/>
    <property type="evidence" value="ECO:0007669"/>
    <property type="project" value="UniProtKB-UniRule"/>
</dbReference>
<organism evidence="16 17">
    <name type="scientific">Hirschia baltica (strain ATCC 49814 / DSM 5838 / IFAM 1418)</name>
    <dbReference type="NCBI Taxonomy" id="582402"/>
    <lineage>
        <taxon>Bacteria</taxon>
        <taxon>Pseudomonadati</taxon>
        <taxon>Pseudomonadota</taxon>
        <taxon>Alphaproteobacteria</taxon>
        <taxon>Hyphomonadales</taxon>
        <taxon>Hyphomonadaceae</taxon>
        <taxon>Hirschia</taxon>
    </lineage>
</organism>
<dbReference type="PANTHER" id="PTHR40255">
    <property type="entry name" value="UPF0093 MEMBRANE PROTEIN SLR1790"/>
    <property type="match status" value="1"/>
</dbReference>
<evidence type="ECO:0000256" key="12">
    <source>
        <dbReference type="ARBA" id="ARBA00023136"/>
    </source>
</evidence>
<feature type="transmembrane region" description="Helical" evidence="14">
    <location>
        <begin position="122"/>
        <end position="140"/>
    </location>
</feature>
<proteinExistence type="inferred from homology"/>
<dbReference type="HAMAP" id="MF_02239">
    <property type="entry name" value="HemJ"/>
    <property type="match status" value="1"/>
</dbReference>
<feature type="binding site" description="axial binding residue" evidence="14">
    <location>
        <position position="87"/>
    </location>
    <ligand>
        <name>heme</name>
        <dbReference type="ChEBI" id="CHEBI:30413"/>
    </ligand>
    <ligandPart>
        <name>Fe</name>
        <dbReference type="ChEBI" id="CHEBI:18248"/>
    </ligandPart>
</feature>
<keyword evidence="17" id="KW-1185">Reference proteome</keyword>
<keyword evidence="8 14" id="KW-0479">Metal-binding</keyword>
<dbReference type="GO" id="GO:0005886">
    <property type="term" value="C:plasma membrane"/>
    <property type="evidence" value="ECO:0007669"/>
    <property type="project" value="UniProtKB-SubCell"/>
</dbReference>
<protein>
    <recommendedName>
        <fullName evidence="4 14">Protoporphyrinogen IX oxidase</fullName>
        <shortName evidence="14">PPO</shortName>
        <ecNumber evidence="14 15">1.3.99.-</ecNumber>
    </recommendedName>
</protein>
<dbReference type="RefSeq" id="WP_015828968.1">
    <property type="nucleotide sequence ID" value="NC_012982.1"/>
</dbReference>
<evidence type="ECO:0000256" key="1">
    <source>
        <dbReference type="ARBA" id="ARBA00004651"/>
    </source>
</evidence>
<comment type="function">
    <text evidence="14 15">Catalyzes the oxidation of protoporphyrinogen IX to protoporphyrin IX.</text>
</comment>
<dbReference type="HOGENOM" id="CLU_125006_1_0_5"/>
<evidence type="ECO:0000256" key="14">
    <source>
        <dbReference type="HAMAP-Rule" id="MF_02239"/>
    </source>
</evidence>
<feature type="transmembrane region" description="Helical" evidence="14">
    <location>
        <begin position="83"/>
        <end position="102"/>
    </location>
</feature>
<evidence type="ECO:0000256" key="5">
    <source>
        <dbReference type="ARBA" id="ARBA00022475"/>
    </source>
</evidence>
<evidence type="ECO:0000256" key="9">
    <source>
        <dbReference type="ARBA" id="ARBA00022989"/>
    </source>
</evidence>
<dbReference type="UniPathway" id="UPA00251">
    <property type="reaction ID" value="UER00324"/>
</dbReference>
<evidence type="ECO:0000256" key="10">
    <source>
        <dbReference type="ARBA" id="ARBA00023002"/>
    </source>
</evidence>
<dbReference type="AlphaFoldDB" id="C6XIL1"/>
<dbReference type="EC" id="1.3.99.-" evidence="14 15"/>
<evidence type="ECO:0000256" key="13">
    <source>
        <dbReference type="ARBA" id="ARBA00048390"/>
    </source>
</evidence>
<dbReference type="Proteomes" id="UP000002745">
    <property type="component" value="Chromosome"/>
</dbReference>
<keyword evidence="11 14" id="KW-0408">Iron</keyword>